<evidence type="ECO:0000259" key="8">
    <source>
        <dbReference type="PROSITE" id="PS51192"/>
    </source>
</evidence>
<dbReference type="SUPFAM" id="SSF56712">
    <property type="entry name" value="Prokaryotic type I DNA topoisomerase"/>
    <property type="match status" value="1"/>
</dbReference>
<keyword evidence="3 6" id="KW-0378">Hydrolase</keyword>
<evidence type="ECO:0000256" key="1">
    <source>
        <dbReference type="ARBA" id="ARBA00012552"/>
    </source>
</evidence>
<name>A0A7S3EQI9_9RHOD</name>
<dbReference type="InterPro" id="IPR027417">
    <property type="entry name" value="P-loop_NTPase"/>
</dbReference>
<dbReference type="GO" id="GO:0003724">
    <property type="term" value="F:RNA helicase activity"/>
    <property type="evidence" value="ECO:0007669"/>
    <property type="project" value="UniProtKB-EC"/>
</dbReference>
<keyword evidence="4 6" id="KW-0347">Helicase</keyword>
<evidence type="ECO:0000313" key="10">
    <source>
        <dbReference type="EMBL" id="CAE0066422.1"/>
    </source>
</evidence>
<evidence type="ECO:0000256" key="2">
    <source>
        <dbReference type="ARBA" id="ARBA00022741"/>
    </source>
</evidence>
<dbReference type="PROSITE" id="PS00039">
    <property type="entry name" value="DEAD_ATP_HELICASE"/>
    <property type="match status" value="1"/>
</dbReference>
<dbReference type="SMART" id="SM00490">
    <property type="entry name" value="HELICc"/>
    <property type="match status" value="1"/>
</dbReference>
<proteinExistence type="inferred from homology"/>
<feature type="domain" description="Helicase C-terminal" evidence="9">
    <location>
        <begin position="313"/>
        <end position="473"/>
    </location>
</feature>
<dbReference type="InterPro" id="IPR011545">
    <property type="entry name" value="DEAD/DEAH_box_helicase_dom"/>
</dbReference>
<dbReference type="Pfam" id="PF00270">
    <property type="entry name" value="DEAD"/>
    <property type="match status" value="1"/>
</dbReference>
<protein>
    <recommendedName>
        <fullName evidence="1">RNA helicase</fullName>
        <ecNumber evidence="1">3.6.4.13</ecNumber>
    </recommendedName>
</protein>
<dbReference type="Pfam" id="PF00271">
    <property type="entry name" value="Helicase_C"/>
    <property type="match status" value="1"/>
</dbReference>
<dbReference type="FunFam" id="3.40.50.300:FF:000008">
    <property type="entry name" value="ATP-dependent RNA helicase RhlB"/>
    <property type="match status" value="1"/>
</dbReference>
<dbReference type="PROSITE" id="PS51192">
    <property type="entry name" value="HELICASE_ATP_BIND_1"/>
    <property type="match status" value="1"/>
</dbReference>
<dbReference type="Gene3D" id="3.40.50.300">
    <property type="entry name" value="P-loop containing nucleotide triphosphate hydrolases"/>
    <property type="match status" value="2"/>
</dbReference>
<keyword evidence="5 6" id="KW-0067">ATP-binding</keyword>
<evidence type="ECO:0000256" key="6">
    <source>
        <dbReference type="RuleBase" id="RU000492"/>
    </source>
</evidence>
<dbReference type="SUPFAM" id="SSF52540">
    <property type="entry name" value="P-loop containing nucleoside triphosphate hydrolases"/>
    <property type="match status" value="1"/>
</dbReference>
<dbReference type="CDD" id="cd18787">
    <property type="entry name" value="SF2_C_DEAD"/>
    <property type="match status" value="1"/>
</dbReference>
<evidence type="ECO:0000256" key="4">
    <source>
        <dbReference type="ARBA" id="ARBA00022806"/>
    </source>
</evidence>
<dbReference type="GO" id="GO:0003676">
    <property type="term" value="F:nucleic acid binding"/>
    <property type="evidence" value="ECO:0007669"/>
    <property type="project" value="InterPro"/>
</dbReference>
<feature type="compositionally biased region" description="Polar residues" evidence="7">
    <location>
        <begin position="705"/>
        <end position="714"/>
    </location>
</feature>
<organism evidence="10">
    <name type="scientific">Rhodosorus marinus</name>
    <dbReference type="NCBI Taxonomy" id="101924"/>
    <lineage>
        <taxon>Eukaryota</taxon>
        <taxon>Rhodophyta</taxon>
        <taxon>Stylonematophyceae</taxon>
        <taxon>Stylonematales</taxon>
        <taxon>Stylonemataceae</taxon>
        <taxon>Rhodosorus</taxon>
    </lineage>
</organism>
<dbReference type="Gene3D" id="3.40.50.140">
    <property type="match status" value="1"/>
</dbReference>
<dbReference type="PANTHER" id="PTHR47958">
    <property type="entry name" value="ATP-DEPENDENT RNA HELICASE DBP3"/>
    <property type="match status" value="1"/>
</dbReference>
<evidence type="ECO:0000256" key="3">
    <source>
        <dbReference type="ARBA" id="ARBA00022801"/>
    </source>
</evidence>
<dbReference type="InterPro" id="IPR023405">
    <property type="entry name" value="Topo_IA_core_domain"/>
</dbReference>
<sequence>MSGFVLGKVGTGDLLRSRICWCGRKKSISIYRRHLGRVTGPRAAAESSRGGGIDKYDIRVEVSPKNHGTKPVLKPDQLSGKLHGPVYENLQKFRFEKLSPVQAHCIPLLLAKKDVMACAQTGSGKTIMFLLPAINDLLARKGLLSGASHRGKTVNPGALVLAPTRELAVQIFEESKKLCAGTGLKSVCVYGGDSTKSQAEKLYSGSDLIIATPGRLQMFIERGAVSLRDVSFLVVDEADRMLDMGFEPQLRFILRRLGGAKRTNVMCSATFPEDIQYLAANFLDEDYFFVSVGRVGSTTELIKQQLIWAEDNEKDAALLRLLDERSKVDKRTLIFSNTKERAQALVQLLKRRRFNAEEIHGDRTQAEREKALRKFKSGQTPILVATDLASRGLDVTGIDHVIQYDAPKDSDSYTHRIGRTGRGGERGTATAFMNVRQKGTAASVLRQLKEVGQSPPNWLIGMAHMAQREHDVLVNKNVGSREIEEQFEFGGQDFRKTAKKGTWGAQKDLRFTDFDEKAYEASSVTDEEPDDGAIKDGLESEDLNDVFEDEEISDEEIRRLAIDKYKRPRPSDELMKALKSSGYQLRREPAVKIERMLLGRSKKLFYEYMAMFPPEVIETNSSRFKESTGNLKKILMVAEKPSVAESIAGILSNGQCRKRRGLGRNVPVFEFFTSFPSTGEKVVVRVSDLAAGTTGDPRPRCGASLRTSASKVLT</sequence>
<dbReference type="SMART" id="SM00487">
    <property type="entry name" value="DEXDc"/>
    <property type="match status" value="1"/>
</dbReference>
<dbReference type="GO" id="GO:0016787">
    <property type="term" value="F:hydrolase activity"/>
    <property type="evidence" value="ECO:0007669"/>
    <property type="project" value="UniProtKB-KW"/>
</dbReference>
<dbReference type="InterPro" id="IPR001650">
    <property type="entry name" value="Helicase_C-like"/>
</dbReference>
<comment type="similarity">
    <text evidence="6">Belongs to the DEAD box helicase family.</text>
</comment>
<keyword evidence="2 6" id="KW-0547">Nucleotide-binding</keyword>
<dbReference type="GO" id="GO:0005524">
    <property type="term" value="F:ATP binding"/>
    <property type="evidence" value="ECO:0007669"/>
    <property type="project" value="UniProtKB-KW"/>
</dbReference>
<accession>A0A7S3EQI9</accession>
<feature type="region of interest" description="Disordered" evidence="7">
    <location>
        <begin position="693"/>
        <end position="714"/>
    </location>
</feature>
<dbReference type="InterPro" id="IPR000629">
    <property type="entry name" value="RNA-helicase_DEAD-box_CS"/>
</dbReference>
<dbReference type="PROSITE" id="PS51194">
    <property type="entry name" value="HELICASE_CTER"/>
    <property type="match status" value="1"/>
</dbReference>
<evidence type="ECO:0000259" key="9">
    <source>
        <dbReference type="PROSITE" id="PS51194"/>
    </source>
</evidence>
<evidence type="ECO:0000256" key="7">
    <source>
        <dbReference type="SAM" id="MobiDB-lite"/>
    </source>
</evidence>
<evidence type="ECO:0000256" key="5">
    <source>
        <dbReference type="ARBA" id="ARBA00022840"/>
    </source>
</evidence>
<dbReference type="EMBL" id="HBHW01044392">
    <property type="protein sequence ID" value="CAE0066422.1"/>
    <property type="molecule type" value="Transcribed_RNA"/>
</dbReference>
<reference evidence="10" key="1">
    <citation type="submission" date="2021-01" db="EMBL/GenBank/DDBJ databases">
        <authorList>
            <person name="Corre E."/>
            <person name="Pelletier E."/>
            <person name="Niang G."/>
            <person name="Scheremetjew M."/>
            <person name="Finn R."/>
            <person name="Kale V."/>
            <person name="Holt S."/>
            <person name="Cochrane G."/>
            <person name="Meng A."/>
            <person name="Brown T."/>
            <person name="Cohen L."/>
        </authorList>
    </citation>
    <scope>NUCLEOTIDE SEQUENCE</scope>
    <source>
        <strain evidence="10">CCMP 769</strain>
    </source>
</reference>
<dbReference type="InterPro" id="IPR014001">
    <property type="entry name" value="Helicase_ATP-bd"/>
</dbReference>
<dbReference type="AlphaFoldDB" id="A0A7S3EQI9"/>
<dbReference type="EC" id="3.6.4.13" evidence="1"/>
<gene>
    <name evidence="10" type="ORF">RMAR00112_LOCUS34494</name>
</gene>
<feature type="domain" description="Helicase ATP-binding" evidence="8">
    <location>
        <begin position="106"/>
        <end position="289"/>
    </location>
</feature>